<gene>
    <name evidence="1" type="ORF">LPB072_10345</name>
    <name evidence="2" type="ORF">LPB72_07030</name>
</gene>
<dbReference type="InterPro" id="IPR036768">
    <property type="entry name" value="PolIII_chi_sf"/>
</dbReference>
<dbReference type="InterPro" id="IPR007459">
    <property type="entry name" value="DNA_pol3_chi"/>
</dbReference>
<accession>A0A167IFD5</accession>
<dbReference type="GO" id="GO:0003677">
    <property type="term" value="F:DNA binding"/>
    <property type="evidence" value="ECO:0007669"/>
    <property type="project" value="InterPro"/>
</dbReference>
<name>A0A167IFD5_9BURK</name>
<keyword evidence="3" id="KW-1185">Reference proteome</keyword>
<dbReference type="PANTHER" id="PTHR38767">
    <property type="entry name" value="DNA POLYMERASE III SUBUNIT CHI"/>
    <property type="match status" value="1"/>
</dbReference>
<dbReference type="Gene3D" id="3.40.50.10110">
    <property type="entry name" value="DNA polymerase III subunit chi"/>
    <property type="match status" value="1"/>
</dbReference>
<evidence type="ECO:0008006" key="5">
    <source>
        <dbReference type="Google" id="ProtNLM"/>
    </source>
</evidence>
<dbReference type="EMBL" id="LVWD01000007">
    <property type="protein sequence ID" value="OAD42657.1"/>
    <property type="molecule type" value="Genomic_DNA"/>
</dbReference>
<dbReference type="STRING" id="1763535.LPB072_10345"/>
<protein>
    <recommendedName>
        <fullName evidence="5">DNA polymerase III subunit chi</fullName>
    </recommendedName>
</protein>
<dbReference type="SUPFAM" id="SSF102400">
    <property type="entry name" value="DNA polymerase III chi subunit"/>
    <property type="match status" value="1"/>
</dbReference>
<dbReference type="PANTHER" id="PTHR38767:SF1">
    <property type="entry name" value="DNA POLYMERASE III SUBUNIT CHI"/>
    <property type="match status" value="1"/>
</dbReference>
<proteinExistence type="predicted"/>
<evidence type="ECO:0000313" key="1">
    <source>
        <dbReference type="EMBL" id="AOW13195.1"/>
    </source>
</evidence>
<reference evidence="1 4" key="2">
    <citation type="submission" date="2016-10" db="EMBL/GenBank/DDBJ databases">
        <title>Hydorgenophaga sp. LPB0072 isolated from gastropod.</title>
        <authorList>
            <person name="Kim E."/>
            <person name="Yi H."/>
        </authorList>
    </citation>
    <scope>NUCLEOTIDE SEQUENCE [LARGE SCALE GENOMIC DNA]</scope>
    <source>
        <strain evidence="1 4">LPB0072</strain>
    </source>
</reference>
<dbReference type="EMBL" id="CP017476">
    <property type="protein sequence ID" value="AOW13195.1"/>
    <property type="molecule type" value="Genomic_DNA"/>
</dbReference>
<dbReference type="Pfam" id="PF04364">
    <property type="entry name" value="DNA_pol3_chi"/>
    <property type="match status" value="1"/>
</dbReference>
<dbReference type="Proteomes" id="UP000185657">
    <property type="component" value="Unassembled WGS sequence"/>
</dbReference>
<dbReference type="GO" id="GO:0003887">
    <property type="term" value="F:DNA-directed DNA polymerase activity"/>
    <property type="evidence" value="ECO:0007669"/>
    <property type="project" value="InterPro"/>
</dbReference>
<dbReference type="KEGG" id="hyl:LPB072_10345"/>
<dbReference type="Proteomes" id="UP000185680">
    <property type="component" value="Chromosome"/>
</dbReference>
<sequence>MTEVAFHVNVPDLLGYACRLIRKGYLLGMSMLVVGDARQVALLNKQLWSMRSVDFVPHCLGSEEHATVVRSAVVLTDDEAQGQARGFDVLVNLSGNMPSAYASFDKIFEVVSVADADLEAARQRWRAYLQAGLAPKRHEIQP</sequence>
<reference evidence="2 3" key="1">
    <citation type="submission" date="2016-02" db="EMBL/GenBank/DDBJ databases">
        <title>Draft genome sequence of Hydrogenophaga sp. LPB0072.</title>
        <authorList>
            <person name="Shin S.-K."/>
            <person name="Yi H."/>
        </authorList>
    </citation>
    <scope>NUCLEOTIDE SEQUENCE [LARGE SCALE GENOMIC DNA]</scope>
    <source>
        <strain evidence="2 3">LPB0072</strain>
    </source>
</reference>
<evidence type="ECO:0000313" key="2">
    <source>
        <dbReference type="EMBL" id="OAD42657.1"/>
    </source>
</evidence>
<evidence type="ECO:0000313" key="4">
    <source>
        <dbReference type="Proteomes" id="UP000185680"/>
    </source>
</evidence>
<organism evidence="1 4">
    <name type="scientific">Hydrogenophaga crassostreae</name>
    <dbReference type="NCBI Taxonomy" id="1763535"/>
    <lineage>
        <taxon>Bacteria</taxon>
        <taxon>Pseudomonadati</taxon>
        <taxon>Pseudomonadota</taxon>
        <taxon>Betaproteobacteria</taxon>
        <taxon>Burkholderiales</taxon>
        <taxon>Comamonadaceae</taxon>
        <taxon>Hydrogenophaga</taxon>
    </lineage>
</organism>
<dbReference type="GO" id="GO:0032298">
    <property type="term" value="P:positive regulation of DNA-templated DNA replication initiation"/>
    <property type="evidence" value="ECO:0007669"/>
    <property type="project" value="TreeGrafter"/>
</dbReference>
<evidence type="ECO:0000313" key="3">
    <source>
        <dbReference type="Proteomes" id="UP000185657"/>
    </source>
</evidence>
<dbReference type="GO" id="GO:0006260">
    <property type="term" value="P:DNA replication"/>
    <property type="evidence" value="ECO:0007669"/>
    <property type="project" value="InterPro"/>
</dbReference>
<dbReference type="AlphaFoldDB" id="A0A167IFD5"/>